<dbReference type="HAMAP" id="MF_00140_B">
    <property type="entry name" value="Trp_tRNA_synth_B"/>
    <property type="match status" value="1"/>
</dbReference>
<feature type="short sequence motif" description="'HIGH' region" evidence="8">
    <location>
        <begin position="10"/>
        <end position="18"/>
    </location>
</feature>
<gene>
    <name evidence="8 10" type="primary">trpS</name>
    <name evidence="10" type="ORF">C0601_04725</name>
</gene>
<keyword evidence="8" id="KW-0963">Cytoplasm</keyword>
<dbReference type="InterPro" id="IPR002305">
    <property type="entry name" value="aa-tRNA-synth_Ic"/>
</dbReference>
<evidence type="ECO:0000256" key="4">
    <source>
        <dbReference type="ARBA" id="ARBA00022840"/>
    </source>
</evidence>
<keyword evidence="2 8" id="KW-0436">Ligase</keyword>
<dbReference type="SUPFAM" id="SSF52374">
    <property type="entry name" value="Nucleotidylyl transferase"/>
    <property type="match status" value="1"/>
</dbReference>
<dbReference type="InterPro" id="IPR001412">
    <property type="entry name" value="aa-tRNA-synth_I_CS"/>
</dbReference>
<dbReference type="Pfam" id="PF00579">
    <property type="entry name" value="tRNA-synt_1b"/>
    <property type="match status" value="1"/>
</dbReference>
<comment type="function">
    <text evidence="8">Catalyzes the attachment of tryptophan to tRNA(Trp).</text>
</comment>
<dbReference type="PANTHER" id="PTHR43766">
    <property type="entry name" value="TRYPTOPHAN--TRNA LIGASE, MITOCHONDRIAL"/>
    <property type="match status" value="1"/>
</dbReference>
<dbReference type="InterPro" id="IPR050203">
    <property type="entry name" value="Trp-tRNA_synthetase"/>
</dbReference>
<comment type="subcellular location">
    <subcellularLocation>
        <location evidence="8">Cytoplasm</location>
    </subcellularLocation>
</comment>
<dbReference type="PROSITE" id="PS00178">
    <property type="entry name" value="AA_TRNA_LIGASE_I"/>
    <property type="match status" value="1"/>
</dbReference>
<dbReference type="CDD" id="cd00806">
    <property type="entry name" value="TrpRS_core"/>
    <property type="match status" value="1"/>
</dbReference>
<dbReference type="GO" id="GO:0005524">
    <property type="term" value="F:ATP binding"/>
    <property type="evidence" value="ECO:0007669"/>
    <property type="project" value="UniProtKB-UniRule"/>
</dbReference>
<feature type="binding site" evidence="8">
    <location>
        <position position="133"/>
    </location>
    <ligand>
        <name>L-tryptophan</name>
        <dbReference type="ChEBI" id="CHEBI:57912"/>
    </ligand>
</feature>
<evidence type="ECO:0000256" key="8">
    <source>
        <dbReference type="HAMAP-Rule" id="MF_00140"/>
    </source>
</evidence>
<evidence type="ECO:0000256" key="5">
    <source>
        <dbReference type="ARBA" id="ARBA00022917"/>
    </source>
</evidence>
<dbReference type="FunFam" id="1.10.240.10:FF:000005">
    <property type="entry name" value="Tryptophan--tRNA ligase"/>
    <property type="match status" value="1"/>
</dbReference>
<feature type="binding site" evidence="8">
    <location>
        <begin position="192"/>
        <end position="196"/>
    </location>
    <ligand>
        <name>ATP</name>
        <dbReference type="ChEBI" id="CHEBI:30616"/>
    </ligand>
</feature>
<evidence type="ECO:0000256" key="2">
    <source>
        <dbReference type="ARBA" id="ARBA00022598"/>
    </source>
</evidence>
<dbReference type="GO" id="GO:0005829">
    <property type="term" value="C:cytosol"/>
    <property type="evidence" value="ECO:0007669"/>
    <property type="project" value="TreeGrafter"/>
</dbReference>
<accession>A0A2N5ZI13</accession>
<dbReference type="InterPro" id="IPR014729">
    <property type="entry name" value="Rossmann-like_a/b/a_fold"/>
</dbReference>
<evidence type="ECO:0000313" key="11">
    <source>
        <dbReference type="Proteomes" id="UP000234857"/>
    </source>
</evidence>
<dbReference type="GO" id="GO:0004830">
    <property type="term" value="F:tryptophan-tRNA ligase activity"/>
    <property type="evidence" value="ECO:0007669"/>
    <property type="project" value="UniProtKB-UniRule"/>
</dbReference>
<feature type="short sequence motif" description="'KMSKS' region" evidence="8">
    <location>
        <begin position="192"/>
        <end position="196"/>
    </location>
</feature>
<protein>
    <recommendedName>
        <fullName evidence="8">Tryptophan--tRNA ligase</fullName>
        <ecNumber evidence="8">6.1.1.2</ecNumber>
    </recommendedName>
    <alternativeName>
        <fullName evidence="8">Tryptophanyl-tRNA synthetase</fullName>
        <shortName evidence="8">TrpRS</shortName>
    </alternativeName>
</protein>
<feature type="binding site" evidence="8">
    <location>
        <position position="184"/>
    </location>
    <ligand>
        <name>ATP</name>
        <dbReference type="ChEBI" id="CHEBI:30616"/>
    </ligand>
</feature>
<dbReference type="EMBL" id="PKTG01000064">
    <property type="protein sequence ID" value="PLX18325.1"/>
    <property type="molecule type" value="Genomic_DNA"/>
</dbReference>
<feature type="binding site" evidence="8">
    <location>
        <begin position="9"/>
        <end position="11"/>
    </location>
    <ligand>
        <name>ATP</name>
        <dbReference type="ChEBI" id="CHEBI:30616"/>
    </ligand>
</feature>
<comment type="catalytic activity">
    <reaction evidence="7 8">
        <text>tRNA(Trp) + L-tryptophan + ATP = L-tryptophyl-tRNA(Trp) + AMP + diphosphate + H(+)</text>
        <dbReference type="Rhea" id="RHEA:24080"/>
        <dbReference type="Rhea" id="RHEA-COMP:9671"/>
        <dbReference type="Rhea" id="RHEA-COMP:9705"/>
        <dbReference type="ChEBI" id="CHEBI:15378"/>
        <dbReference type="ChEBI" id="CHEBI:30616"/>
        <dbReference type="ChEBI" id="CHEBI:33019"/>
        <dbReference type="ChEBI" id="CHEBI:57912"/>
        <dbReference type="ChEBI" id="CHEBI:78442"/>
        <dbReference type="ChEBI" id="CHEBI:78535"/>
        <dbReference type="ChEBI" id="CHEBI:456215"/>
        <dbReference type="EC" id="6.1.1.2"/>
    </reaction>
</comment>
<feature type="binding site" evidence="8">
    <location>
        <begin position="145"/>
        <end position="147"/>
    </location>
    <ligand>
        <name>ATP</name>
        <dbReference type="ChEBI" id="CHEBI:30616"/>
    </ligand>
</feature>
<dbReference type="PRINTS" id="PR01039">
    <property type="entry name" value="TRNASYNTHTRP"/>
</dbReference>
<keyword evidence="6 8" id="KW-0030">Aminoacyl-tRNA synthetase</keyword>
<evidence type="ECO:0000313" key="10">
    <source>
        <dbReference type="EMBL" id="PLX18325.1"/>
    </source>
</evidence>
<keyword evidence="3 8" id="KW-0547">Nucleotide-binding</keyword>
<proteinExistence type="inferred from homology"/>
<keyword evidence="5 8" id="KW-0648">Protein biosynthesis</keyword>
<feature type="binding site" evidence="8">
    <location>
        <begin position="17"/>
        <end position="18"/>
    </location>
    <ligand>
        <name>ATP</name>
        <dbReference type="ChEBI" id="CHEBI:30616"/>
    </ligand>
</feature>
<dbReference type="InterPro" id="IPR002306">
    <property type="entry name" value="Trp-tRNA-ligase"/>
</dbReference>
<dbReference type="EC" id="6.1.1.2" evidence="8"/>
<comment type="similarity">
    <text evidence="1 8 9">Belongs to the class-I aminoacyl-tRNA synthetase family.</text>
</comment>
<name>A0A2N5ZI13_MUIH1</name>
<dbReference type="Proteomes" id="UP000234857">
    <property type="component" value="Unassembled WGS sequence"/>
</dbReference>
<dbReference type="Gene3D" id="3.40.50.620">
    <property type="entry name" value="HUPs"/>
    <property type="match status" value="1"/>
</dbReference>
<dbReference type="Gene3D" id="1.10.240.10">
    <property type="entry name" value="Tyrosyl-Transfer RNA Synthetase"/>
    <property type="match status" value="1"/>
</dbReference>
<dbReference type="AlphaFoldDB" id="A0A2N5ZI13"/>
<organism evidence="10 11">
    <name type="scientific">Muiribacterium halophilum</name>
    <dbReference type="NCBI Taxonomy" id="2053465"/>
    <lineage>
        <taxon>Bacteria</taxon>
        <taxon>Candidatus Muiribacteriota</taxon>
        <taxon>Candidatus Muiribacteriia</taxon>
        <taxon>Candidatus Muiribacteriales</taxon>
        <taxon>Candidatus Muiribacteriaceae</taxon>
        <taxon>Candidatus Muiribacterium</taxon>
    </lineage>
</organism>
<comment type="subunit">
    <text evidence="8">Homodimer.</text>
</comment>
<dbReference type="NCBIfam" id="TIGR00233">
    <property type="entry name" value="trpS"/>
    <property type="match status" value="1"/>
</dbReference>
<dbReference type="InterPro" id="IPR024109">
    <property type="entry name" value="Trp-tRNA-ligase_bac-type"/>
</dbReference>
<keyword evidence="4 8" id="KW-0067">ATP-binding</keyword>
<comment type="caution">
    <text evidence="10">The sequence shown here is derived from an EMBL/GenBank/DDBJ whole genome shotgun (WGS) entry which is preliminary data.</text>
</comment>
<dbReference type="PANTHER" id="PTHR43766:SF1">
    <property type="entry name" value="TRYPTOPHAN--TRNA LIGASE, MITOCHONDRIAL"/>
    <property type="match status" value="1"/>
</dbReference>
<evidence type="ECO:0000256" key="9">
    <source>
        <dbReference type="RuleBase" id="RU363036"/>
    </source>
</evidence>
<reference evidence="10 11" key="1">
    <citation type="submission" date="2017-11" db="EMBL/GenBank/DDBJ databases">
        <title>Genome-resolved metagenomics identifies genetic mobility, metabolic interactions, and unexpected diversity in perchlorate-reducing communities.</title>
        <authorList>
            <person name="Barnum T.P."/>
            <person name="Figueroa I.A."/>
            <person name="Carlstrom C.I."/>
            <person name="Lucas L.N."/>
            <person name="Engelbrektson A.L."/>
            <person name="Coates J.D."/>
        </authorList>
    </citation>
    <scope>NUCLEOTIDE SEQUENCE [LARGE SCALE GENOMIC DNA]</scope>
    <source>
        <strain evidence="10">BM706</strain>
    </source>
</reference>
<evidence type="ECO:0000256" key="3">
    <source>
        <dbReference type="ARBA" id="ARBA00022741"/>
    </source>
</evidence>
<sequence length="326" mass="37032">MKRLFSGAQPTGTLHIGNYLGAIKNWVDLQEKYECVFSIVDYHSLTINYEKEDMKKRIIDLAATYLACGIDPERCKLFVQSWIKEHTELMWILSCVTPMGELNRMTQFKDKSSKNVGNVNLGLYAYPVLQAADIILYKSEFVPVGEDQVQHIELTREIVRKFNARYNTDIFPEPQEILSSSKRILGIDGENKMSKSLNNHIGLDDDDKTIQQKLMQAKTDPARVRKTDPGNPAVCNVFSWHKIFSTENEISECAKGCVDASIGCVQCKKILLSHMKELITPIREKKAQILKDTDYIKDVLVEGAKKCDIIAKNTINEVREVIGVKI</sequence>
<dbReference type="FunFam" id="3.40.50.620:FF:000082">
    <property type="entry name" value="MSW1p Mitochondrial tryptophanyl-tRNA synthetase"/>
    <property type="match status" value="1"/>
</dbReference>
<evidence type="ECO:0000256" key="1">
    <source>
        <dbReference type="ARBA" id="ARBA00005594"/>
    </source>
</evidence>
<evidence type="ECO:0000256" key="7">
    <source>
        <dbReference type="ARBA" id="ARBA00049929"/>
    </source>
</evidence>
<evidence type="ECO:0000256" key="6">
    <source>
        <dbReference type="ARBA" id="ARBA00023146"/>
    </source>
</evidence>
<dbReference type="GO" id="GO:0006436">
    <property type="term" value="P:tryptophanyl-tRNA aminoacylation"/>
    <property type="evidence" value="ECO:0007669"/>
    <property type="project" value="UniProtKB-UniRule"/>
</dbReference>